<dbReference type="Pfam" id="PF01966">
    <property type="entry name" value="HD"/>
    <property type="match status" value="1"/>
</dbReference>
<dbReference type="SUPFAM" id="SSF109604">
    <property type="entry name" value="HD-domain/PDEase-like"/>
    <property type="match status" value="1"/>
</dbReference>
<dbReference type="PROSITE" id="PS51831">
    <property type="entry name" value="HD"/>
    <property type="match status" value="1"/>
</dbReference>
<accession>A0A1L8CWS9</accession>
<dbReference type="InterPro" id="IPR050135">
    <property type="entry name" value="dGTPase-like"/>
</dbReference>
<dbReference type="GO" id="GO:0006203">
    <property type="term" value="P:dGTP catabolic process"/>
    <property type="evidence" value="ECO:0007669"/>
    <property type="project" value="TreeGrafter"/>
</dbReference>
<dbReference type="Gene3D" id="1.10.3210.10">
    <property type="entry name" value="Hypothetical protein af1432"/>
    <property type="match status" value="1"/>
</dbReference>
<proteinExistence type="predicted"/>
<dbReference type="EMBL" id="BDJK01000048">
    <property type="protein sequence ID" value="GAV23385.1"/>
    <property type="molecule type" value="Genomic_DNA"/>
</dbReference>
<name>A0A1L8CWS9_9THEO</name>
<dbReference type="AlphaFoldDB" id="A0A1L8CWS9"/>
<dbReference type="CDD" id="cd00077">
    <property type="entry name" value="HDc"/>
    <property type="match status" value="1"/>
</dbReference>
<protein>
    <submittedName>
        <fullName evidence="2">Phosphohydrolase</fullName>
    </submittedName>
</protein>
<dbReference type="InterPro" id="IPR006674">
    <property type="entry name" value="HD_domain"/>
</dbReference>
<evidence type="ECO:0000313" key="2">
    <source>
        <dbReference type="EMBL" id="GAV23385.1"/>
    </source>
</evidence>
<evidence type="ECO:0000313" key="3">
    <source>
        <dbReference type="Proteomes" id="UP000187485"/>
    </source>
</evidence>
<dbReference type="GO" id="GO:0008832">
    <property type="term" value="F:dGTPase activity"/>
    <property type="evidence" value="ECO:0007669"/>
    <property type="project" value="TreeGrafter"/>
</dbReference>
<dbReference type="SMART" id="SM00471">
    <property type="entry name" value="HDc"/>
    <property type="match status" value="1"/>
</dbReference>
<comment type="caution">
    <text evidence="2">The sequence shown here is derived from an EMBL/GenBank/DDBJ whole genome shotgun (WGS) entry which is preliminary data.</text>
</comment>
<gene>
    <name evidence="2" type="ORF">cpu_18950</name>
</gene>
<organism evidence="2 3">
    <name type="scientific">Carboxydothermus pertinax</name>
    <dbReference type="NCBI Taxonomy" id="870242"/>
    <lineage>
        <taxon>Bacteria</taxon>
        <taxon>Bacillati</taxon>
        <taxon>Bacillota</taxon>
        <taxon>Clostridia</taxon>
        <taxon>Thermoanaerobacterales</taxon>
        <taxon>Thermoanaerobacteraceae</taxon>
        <taxon>Carboxydothermus</taxon>
    </lineage>
</organism>
<dbReference type="PANTHER" id="PTHR11373">
    <property type="entry name" value="DEOXYNUCLEOSIDE TRIPHOSPHATE TRIPHOSPHOHYDROLASE"/>
    <property type="match status" value="1"/>
</dbReference>
<dbReference type="Proteomes" id="UP000187485">
    <property type="component" value="Unassembled WGS sequence"/>
</dbReference>
<dbReference type="STRING" id="870242.cpu_18950"/>
<keyword evidence="3" id="KW-1185">Reference proteome</keyword>
<feature type="domain" description="HD" evidence="1">
    <location>
        <begin position="52"/>
        <end position="152"/>
    </location>
</feature>
<dbReference type="PANTHER" id="PTHR11373:SF4">
    <property type="entry name" value="DEOXYNUCLEOSIDE TRIPHOSPHATE TRIPHOSPHOHYDROLASE SAMHD1"/>
    <property type="match status" value="1"/>
</dbReference>
<sequence length="152" mass="17925">MKNYEIRDPIHGFIKIDEWEREIINHPIFQRLRRIKQLAWTDMVYPGAMHTRFEHSLGVMHTATKMFKSIVEKDSLFLKNELKYNNAGIERDLAVLRIACLLHDVGHPPFSHAGEDLMPTNPKTNKAYKHEHYSAAIIRHFFKEVIEQHPIN</sequence>
<dbReference type="RefSeq" id="WP_234970232.1">
    <property type="nucleotide sequence ID" value="NZ_BDJK01000048.1"/>
</dbReference>
<reference evidence="3" key="1">
    <citation type="submission" date="2016-12" db="EMBL/GenBank/DDBJ databases">
        <title>Draft Genome Sequences od Carboxydothermus pertinax and islandicus, Hydrogenogenic Carboxydotrophic Bacteria.</title>
        <authorList>
            <person name="Fukuyama Y."/>
            <person name="Ohmae K."/>
            <person name="Yoneda Y."/>
            <person name="Yoshida T."/>
            <person name="Sako Y."/>
        </authorList>
    </citation>
    <scope>NUCLEOTIDE SEQUENCE [LARGE SCALE GENOMIC DNA]</scope>
    <source>
        <strain evidence="3">Ug1</strain>
    </source>
</reference>
<keyword evidence="2" id="KW-0378">Hydrolase</keyword>
<evidence type="ECO:0000259" key="1">
    <source>
        <dbReference type="PROSITE" id="PS51831"/>
    </source>
</evidence>
<dbReference type="InterPro" id="IPR003607">
    <property type="entry name" value="HD/PDEase_dom"/>
</dbReference>